<dbReference type="PANTHER" id="PTHR48063">
    <property type="entry name" value="LRR RECEPTOR-LIKE KINASE"/>
    <property type="match status" value="1"/>
</dbReference>
<reference evidence="14 15" key="1">
    <citation type="journal article" date="2019" name="Sci. Rep.">
        <title>A high-quality genome of Eragrostis curvula grass provides insights into Poaceae evolution and supports new strategies to enhance forage quality.</title>
        <authorList>
            <person name="Carballo J."/>
            <person name="Santos B.A.C.M."/>
            <person name="Zappacosta D."/>
            <person name="Garbus I."/>
            <person name="Selva J.P."/>
            <person name="Gallo C.A."/>
            <person name="Diaz A."/>
            <person name="Albertini E."/>
            <person name="Caccamo M."/>
            <person name="Echenique V."/>
        </authorList>
    </citation>
    <scope>NUCLEOTIDE SEQUENCE [LARGE SCALE GENOMIC DNA]</scope>
    <source>
        <strain evidence="15">cv. Victoria</strain>
        <tissue evidence="14">Leaf</tissue>
    </source>
</reference>
<keyword evidence="6 12" id="KW-0732">Signal</keyword>
<evidence type="ECO:0000256" key="6">
    <source>
        <dbReference type="ARBA" id="ARBA00022729"/>
    </source>
</evidence>
<dbReference type="FunFam" id="3.80.10.10:FF:000400">
    <property type="entry name" value="Nuclear pore complex protein NUP107"/>
    <property type="match status" value="1"/>
</dbReference>
<feature type="chain" id="PRO_5023877174" description="Leucine-rich repeat-containing N-terminal plant-type domain-containing protein" evidence="12">
    <location>
        <begin position="23"/>
        <end position="602"/>
    </location>
</feature>
<dbReference type="Pfam" id="PF13516">
    <property type="entry name" value="LRR_6"/>
    <property type="match status" value="1"/>
</dbReference>
<evidence type="ECO:0000256" key="3">
    <source>
        <dbReference type="ARBA" id="ARBA00022475"/>
    </source>
</evidence>
<dbReference type="SUPFAM" id="SSF52058">
    <property type="entry name" value="L domain-like"/>
    <property type="match status" value="2"/>
</dbReference>
<feature type="non-terminal residue" evidence="14">
    <location>
        <position position="1"/>
    </location>
</feature>
<accession>A0A5J9UNU5</accession>
<evidence type="ECO:0000256" key="1">
    <source>
        <dbReference type="ARBA" id="ARBA00004251"/>
    </source>
</evidence>
<evidence type="ECO:0000256" key="11">
    <source>
        <dbReference type="SAM" id="Phobius"/>
    </source>
</evidence>
<comment type="subcellular location">
    <subcellularLocation>
        <location evidence="1">Cell membrane</location>
        <topology evidence="1">Single-pass type I membrane protein</topology>
    </subcellularLocation>
</comment>
<name>A0A5J9UNU5_9POAL</name>
<dbReference type="InterPro" id="IPR003591">
    <property type="entry name" value="Leu-rich_rpt_typical-subtyp"/>
</dbReference>
<evidence type="ECO:0000259" key="13">
    <source>
        <dbReference type="Pfam" id="PF08263"/>
    </source>
</evidence>
<dbReference type="GO" id="GO:0005886">
    <property type="term" value="C:plasma membrane"/>
    <property type="evidence" value="ECO:0007669"/>
    <property type="project" value="UniProtKB-SubCell"/>
</dbReference>
<evidence type="ECO:0000313" key="14">
    <source>
        <dbReference type="EMBL" id="TVU24867.1"/>
    </source>
</evidence>
<evidence type="ECO:0000256" key="9">
    <source>
        <dbReference type="ARBA" id="ARBA00023136"/>
    </source>
</evidence>
<dbReference type="InterPro" id="IPR013210">
    <property type="entry name" value="LRR_N_plant-typ"/>
</dbReference>
<keyword evidence="9 11" id="KW-0472">Membrane</keyword>
<feature type="transmembrane region" description="Helical" evidence="11">
    <location>
        <begin position="543"/>
        <end position="565"/>
    </location>
</feature>
<evidence type="ECO:0000256" key="10">
    <source>
        <dbReference type="ARBA" id="ARBA00023180"/>
    </source>
</evidence>
<dbReference type="EMBL" id="RWGY01000013">
    <property type="protein sequence ID" value="TVU24867.1"/>
    <property type="molecule type" value="Genomic_DNA"/>
</dbReference>
<dbReference type="Pfam" id="PF08263">
    <property type="entry name" value="LRRNT_2"/>
    <property type="match status" value="1"/>
</dbReference>
<keyword evidence="8 11" id="KW-1133">Transmembrane helix</keyword>
<organism evidence="14 15">
    <name type="scientific">Eragrostis curvula</name>
    <name type="common">weeping love grass</name>
    <dbReference type="NCBI Taxonomy" id="38414"/>
    <lineage>
        <taxon>Eukaryota</taxon>
        <taxon>Viridiplantae</taxon>
        <taxon>Streptophyta</taxon>
        <taxon>Embryophyta</taxon>
        <taxon>Tracheophyta</taxon>
        <taxon>Spermatophyta</taxon>
        <taxon>Magnoliopsida</taxon>
        <taxon>Liliopsida</taxon>
        <taxon>Poales</taxon>
        <taxon>Poaceae</taxon>
        <taxon>PACMAD clade</taxon>
        <taxon>Chloridoideae</taxon>
        <taxon>Eragrostideae</taxon>
        <taxon>Eragrostidinae</taxon>
        <taxon>Eragrostis</taxon>
    </lineage>
</organism>
<feature type="signal peptide" evidence="12">
    <location>
        <begin position="1"/>
        <end position="22"/>
    </location>
</feature>
<keyword evidence="7" id="KW-0677">Repeat</keyword>
<keyword evidence="10" id="KW-0325">Glycoprotein</keyword>
<dbReference type="PANTHER" id="PTHR48063:SF55">
    <property type="entry name" value="LEUCINE-RICH REPEAT-CONTAINING N-TERMINAL PLANT-TYPE DOMAIN-CONTAINING PROTEIN"/>
    <property type="match status" value="1"/>
</dbReference>
<keyword evidence="4" id="KW-0433">Leucine-rich repeat</keyword>
<dbReference type="Pfam" id="PF00560">
    <property type="entry name" value="LRR_1"/>
    <property type="match status" value="10"/>
</dbReference>
<dbReference type="SMART" id="SM00369">
    <property type="entry name" value="LRR_TYP"/>
    <property type="match status" value="5"/>
</dbReference>
<protein>
    <recommendedName>
        <fullName evidence="13">Leucine-rich repeat-containing N-terminal plant-type domain-containing protein</fullName>
    </recommendedName>
</protein>
<keyword evidence="3" id="KW-1003">Cell membrane</keyword>
<dbReference type="Gene3D" id="3.80.10.10">
    <property type="entry name" value="Ribonuclease Inhibitor"/>
    <property type="match status" value="2"/>
</dbReference>
<proteinExistence type="inferred from homology"/>
<feature type="domain" description="Leucine-rich repeat-containing N-terminal plant-type" evidence="13">
    <location>
        <begin position="40"/>
        <end position="78"/>
    </location>
</feature>
<dbReference type="OrthoDB" id="773329at2759"/>
<dbReference type="InterPro" id="IPR032675">
    <property type="entry name" value="LRR_dom_sf"/>
</dbReference>
<evidence type="ECO:0000256" key="7">
    <source>
        <dbReference type="ARBA" id="ARBA00022737"/>
    </source>
</evidence>
<sequence length="602" mass="67068">MRQTSSKFLVLVTCNFILVVSALTQPRPADDNVAKSCIPRERDALLAFKQGITNDTSNMLASWRRGQDCCQWRGVTCSNRSGHVVKLDLPGSLFSAQQYYLVGQISPFLLSLEYLEYLDLSWNALTGPNDSIPQFLGSMKNLRHLDLSYMTFSGRLPSFLGNLSNLEYLDLSYTSLSGSIPPQLEWFPPFRLKEARFSFCQMGPLFPSWLKFLEGIEVLDISSTGITGHVPESICDLQGLLVLDLSNNTFYGGLPQCFRMPNITFLLLSNNNFSGKFPLPLQSCSSLAFLDLSWNKFSGSLPIWIGDLVYLRFLQLSHNMFNGDIPPTITSLKVLQHLSLAGNSLSGAIPASVSSLRAMTQKVPVETMDDILWHIRQVRPFKDVLSVVMKRQELKYGETISEIVGIDFSQNHLTGGIPDQISSLTGLLNLNLSWNYLTGKIPEKIGDMKSMESLDLSRNKLYGEIPPSLSDLTYLSYMDLSYNNLTGPIPSGRQLDTLYTGNPSMYDGNSGLCGPPLRRNCSGGISTDSGNQSTSDTDSEAQFFYFGLGSGFTVGLWVMFCVLLFNKTWRISYYRLFDKAYDGVYLFVVVAWGRLAKQAAAE</sequence>
<dbReference type="FunFam" id="3.80.10.10:FF:000213">
    <property type="entry name" value="Tyrosine-sulfated glycopeptide receptor 1"/>
    <property type="match status" value="1"/>
</dbReference>
<comment type="caution">
    <text evidence="14">The sequence shown here is derived from an EMBL/GenBank/DDBJ whole genome shotgun (WGS) entry which is preliminary data.</text>
</comment>
<keyword evidence="15" id="KW-1185">Reference proteome</keyword>
<dbReference type="Proteomes" id="UP000324897">
    <property type="component" value="Chromosome 2"/>
</dbReference>
<evidence type="ECO:0000256" key="4">
    <source>
        <dbReference type="ARBA" id="ARBA00022614"/>
    </source>
</evidence>
<evidence type="ECO:0000256" key="2">
    <source>
        <dbReference type="ARBA" id="ARBA00009592"/>
    </source>
</evidence>
<dbReference type="InterPro" id="IPR046956">
    <property type="entry name" value="RLP23-like"/>
</dbReference>
<dbReference type="InterPro" id="IPR001611">
    <property type="entry name" value="Leu-rich_rpt"/>
</dbReference>
<dbReference type="AlphaFoldDB" id="A0A5J9UNU5"/>
<evidence type="ECO:0000256" key="8">
    <source>
        <dbReference type="ARBA" id="ARBA00022989"/>
    </source>
</evidence>
<keyword evidence="5 11" id="KW-0812">Transmembrane</keyword>
<gene>
    <name evidence="14" type="ORF">EJB05_27329</name>
</gene>
<evidence type="ECO:0000256" key="5">
    <source>
        <dbReference type="ARBA" id="ARBA00022692"/>
    </source>
</evidence>
<comment type="similarity">
    <text evidence="2">Belongs to the RLP family.</text>
</comment>
<dbReference type="Gramene" id="TVU24867">
    <property type="protein sequence ID" value="TVU24867"/>
    <property type="gene ID" value="EJB05_27329"/>
</dbReference>
<evidence type="ECO:0000256" key="12">
    <source>
        <dbReference type="SAM" id="SignalP"/>
    </source>
</evidence>
<evidence type="ECO:0000313" key="15">
    <source>
        <dbReference type="Proteomes" id="UP000324897"/>
    </source>
</evidence>